<proteinExistence type="predicted"/>
<evidence type="ECO:0000256" key="1">
    <source>
        <dbReference type="SAM" id="MobiDB-lite"/>
    </source>
</evidence>
<evidence type="ECO:0000313" key="3">
    <source>
        <dbReference type="EMBL" id="KAH8028076.1"/>
    </source>
</evidence>
<evidence type="ECO:0000313" key="4">
    <source>
        <dbReference type="Proteomes" id="UP000821866"/>
    </source>
</evidence>
<accession>A0A9J6E1B1</accession>
<evidence type="ECO:0000256" key="2">
    <source>
        <dbReference type="SAM" id="Phobius"/>
    </source>
</evidence>
<dbReference type="SUPFAM" id="SSF51445">
    <property type="entry name" value="(Trans)glycosidases"/>
    <property type="match status" value="1"/>
</dbReference>
<dbReference type="VEuPathDB" id="VectorBase:LOC119167834"/>
<dbReference type="EMBL" id="JABSTU010000006">
    <property type="protein sequence ID" value="KAH8028076.1"/>
    <property type="molecule type" value="Genomic_DNA"/>
</dbReference>
<sequence>MRHLDHSPPQPSRNNVALPRQASLEAQASFDSWQAYRSKKGAWDQASWLVQATASDSSYWDVSAEPEKMVEAGAMPSLEAEKAVAAEAMASTSSGEPVPPASMTQLLPSAVTMKSAMVQKSDAKKTEAALTSGSKSTWWAALTRPFTIPALSLADVLVGPYEEDAAAPAQMPHARRHSTPALDNQRGPGRSSVKMKRAAHGSDDPDDIAAVAGDAVCGTGAPPARGPLATGHFGRPVPGPNDSVDYLDFDYFQWLQQNLENDGSEVLTHHRRRRFSLFGLCARCLVLVILVCAATSLLIFTFHLGQTLTRNIQKPNTMQTTAASSTSSSAVVTNASTAMTKTTTVATTSSTEAPLPPTDLYDDLADRDPTCPIATYPARVPPVPVVNRTDFPYNDSTTTQYRKLLCVIDSRYFSPKRRYALKLLPTAYCSEIIFSAVYVNIGKKTTVDHKRPIDVEILKDLIHLKQTRTHRGDKLRLHVTLGGERKDSPNFVETLEKYQVRDAVVEGLYKFSNLIDGVNVHWDRPGDQCDQEFTPAYFRAFLEALYLRDMSIILTVPPVLGLARKFWLMSVTRYVDYVIVTTHLLRRQGVLDCSGRRQFAAASYLAIRDHVLRETANPFQAAKVVYSIALALYAGPEELAARMRSSYYSKIGDTTVAVYDMYLDDFGGNCMSTGGATTKLSPLVAAIAETGL</sequence>
<keyword evidence="2" id="KW-0472">Membrane</keyword>
<name>A0A9J6E1B1_RHIMP</name>
<gene>
    <name evidence="3" type="ORF">HPB51_012662</name>
</gene>
<keyword evidence="2" id="KW-0812">Transmembrane</keyword>
<feature type="region of interest" description="Disordered" evidence="1">
    <location>
        <begin position="1"/>
        <end position="23"/>
    </location>
</feature>
<keyword evidence="2" id="KW-1133">Transmembrane helix</keyword>
<dbReference type="AlphaFoldDB" id="A0A9J6E1B1"/>
<feature type="region of interest" description="Disordered" evidence="1">
    <location>
        <begin position="167"/>
        <end position="204"/>
    </location>
</feature>
<comment type="caution">
    <text evidence="3">The sequence shown here is derived from an EMBL/GenBank/DDBJ whole genome shotgun (WGS) entry which is preliminary data.</text>
</comment>
<feature type="transmembrane region" description="Helical" evidence="2">
    <location>
        <begin position="280"/>
        <end position="304"/>
    </location>
</feature>
<reference evidence="3" key="1">
    <citation type="journal article" date="2020" name="Cell">
        <title>Large-Scale Comparative Analyses of Tick Genomes Elucidate Their Genetic Diversity and Vector Capacities.</title>
        <authorList>
            <consortium name="Tick Genome and Microbiome Consortium (TIGMIC)"/>
            <person name="Jia N."/>
            <person name="Wang J."/>
            <person name="Shi W."/>
            <person name="Du L."/>
            <person name="Sun Y."/>
            <person name="Zhan W."/>
            <person name="Jiang J.F."/>
            <person name="Wang Q."/>
            <person name="Zhang B."/>
            <person name="Ji P."/>
            <person name="Bell-Sakyi L."/>
            <person name="Cui X.M."/>
            <person name="Yuan T.T."/>
            <person name="Jiang B.G."/>
            <person name="Yang W.F."/>
            <person name="Lam T.T."/>
            <person name="Chang Q.C."/>
            <person name="Ding S.J."/>
            <person name="Wang X.J."/>
            <person name="Zhu J.G."/>
            <person name="Ruan X.D."/>
            <person name="Zhao L."/>
            <person name="Wei J.T."/>
            <person name="Ye R.Z."/>
            <person name="Que T.C."/>
            <person name="Du C.H."/>
            <person name="Zhou Y.H."/>
            <person name="Cheng J.X."/>
            <person name="Dai P.F."/>
            <person name="Guo W.B."/>
            <person name="Han X.H."/>
            <person name="Huang E.J."/>
            <person name="Li L.F."/>
            <person name="Wei W."/>
            <person name="Gao Y.C."/>
            <person name="Liu J.Z."/>
            <person name="Shao H.Z."/>
            <person name="Wang X."/>
            <person name="Wang C.C."/>
            <person name="Yang T.C."/>
            <person name="Huo Q.B."/>
            <person name="Li W."/>
            <person name="Chen H.Y."/>
            <person name="Chen S.E."/>
            <person name="Zhou L.G."/>
            <person name="Ni X.B."/>
            <person name="Tian J.H."/>
            <person name="Sheng Y."/>
            <person name="Liu T."/>
            <person name="Pan Y.S."/>
            <person name="Xia L.Y."/>
            <person name="Li J."/>
            <person name="Zhao F."/>
            <person name="Cao W.C."/>
        </authorList>
    </citation>
    <scope>NUCLEOTIDE SEQUENCE</scope>
    <source>
        <strain evidence="3">Rmic-2018</strain>
    </source>
</reference>
<dbReference type="Gene3D" id="3.20.20.80">
    <property type="entry name" value="Glycosidases"/>
    <property type="match status" value="1"/>
</dbReference>
<protein>
    <submittedName>
        <fullName evidence="3">Uncharacterized protein</fullName>
    </submittedName>
</protein>
<organism evidence="3 4">
    <name type="scientific">Rhipicephalus microplus</name>
    <name type="common">Cattle tick</name>
    <name type="synonym">Boophilus microplus</name>
    <dbReference type="NCBI Taxonomy" id="6941"/>
    <lineage>
        <taxon>Eukaryota</taxon>
        <taxon>Metazoa</taxon>
        <taxon>Ecdysozoa</taxon>
        <taxon>Arthropoda</taxon>
        <taxon>Chelicerata</taxon>
        <taxon>Arachnida</taxon>
        <taxon>Acari</taxon>
        <taxon>Parasitiformes</taxon>
        <taxon>Ixodida</taxon>
        <taxon>Ixodoidea</taxon>
        <taxon>Ixodidae</taxon>
        <taxon>Rhipicephalinae</taxon>
        <taxon>Rhipicephalus</taxon>
        <taxon>Boophilus</taxon>
    </lineage>
</organism>
<dbReference type="Proteomes" id="UP000821866">
    <property type="component" value="Chromosome 4"/>
</dbReference>
<dbReference type="InterPro" id="IPR017853">
    <property type="entry name" value="GH"/>
</dbReference>
<keyword evidence="4" id="KW-1185">Reference proteome</keyword>
<reference evidence="3" key="2">
    <citation type="submission" date="2021-09" db="EMBL/GenBank/DDBJ databases">
        <authorList>
            <person name="Jia N."/>
            <person name="Wang J."/>
            <person name="Shi W."/>
            <person name="Du L."/>
            <person name="Sun Y."/>
            <person name="Zhan W."/>
            <person name="Jiang J."/>
            <person name="Wang Q."/>
            <person name="Zhang B."/>
            <person name="Ji P."/>
            <person name="Sakyi L.B."/>
            <person name="Cui X."/>
            <person name="Yuan T."/>
            <person name="Jiang B."/>
            <person name="Yang W."/>
            <person name="Lam T.T.-Y."/>
            <person name="Chang Q."/>
            <person name="Ding S."/>
            <person name="Wang X."/>
            <person name="Zhu J."/>
            <person name="Ruan X."/>
            <person name="Zhao L."/>
            <person name="Wei J."/>
            <person name="Que T."/>
            <person name="Du C."/>
            <person name="Cheng J."/>
            <person name="Dai P."/>
            <person name="Han X."/>
            <person name="Huang E."/>
            <person name="Gao Y."/>
            <person name="Liu J."/>
            <person name="Shao H."/>
            <person name="Ye R."/>
            <person name="Li L."/>
            <person name="Wei W."/>
            <person name="Wang X."/>
            <person name="Wang C."/>
            <person name="Huo Q."/>
            <person name="Li W."/>
            <person name="Guo W."/>
            <person name="Chen H."/>
            <person name="Chen S."/>
            <person name="Zhou L."/>
            <person name="Zhou L."/>
            <person name="Ni X."/>
            <person name="Tian J."/>
            <person name="Zhou Y."/>
            <person name="Sheng Y."/>
            <person name="Liu T."/>
            <person name="Pan Y."/>
            <person name="Xia L."/>
            <person name="Li J."/>
            <person name="Zhao F."/>
            <person name="Cao W."/>
        </authorList>
    </citation>
    <scope>NUCLEOTIDE SEQUENCE</scope>
    <source>
        <strain evidence="3">Rmic-2018</strain>
        <tissue evidence="3">Larvae</tissue>
    </source>
</reference>